<dbReference type="Proteomes" id="UP000582016">
    <property type="component" value="Unassembled WGS sequence"/>
</dbReference>
<reference evidence="1 2" key="1">
    <citation type="submission" date="2020-05" db="EMBL/GenBank/DDBJ databases">
        <title>Identification and distribution of gene clusters putatively required for synthesis of sphingolipid metabolism inhibitors in phylogenetically diverse species of the filamentous fungus Fusarium.</title>
        <authorList>
            <person name="Kim H.-S."/>
            <person name="Busman M."/>
            <person name="Brown D.W."/>
            <person name="Divon H."/>
            <person name="Uhlig S."/>
            <person name="Proctor R.H."/>
        </authorList>
    </citation>
    <scope>NUCLEOTIDE SEQUENCE [LARGE SCALE GENOMIC DNA]</scope>
    <source>
        <strain evidence="1 2">NRRL 13617</strain>
    </source>
</reference>
<protein>
    <submittedName>
        <fullName evidence="1">Uncharacterized protein</fullName>
    </submittedName>
</protein>
<dbReference type="OrthoDB" id="1046782at2759"/>
<sequence>MATRPSPRPGQYVSALRVEASDDSDFIPPGTCVDASPAVGSPDCNNGLGGDYTYVVKSYTSDPSQAITGLFIDITGNCDHPELVDMAHGAGGDYRYVITLRDLNLPTKIGDVQLWRSQDDSVSLSDVAAFGWDGISTDINHGRSGAYLYLVWKNVMV</sequence>
<name>A0A8H5JRL4_9HYPO</name>
<proteinExistence type="predicted"/>
<organism evidence="1 2">
    <name type="scientific">Fusarium phyllophilum</name>
    <dbReference type="NCBI Taxonomy" id="47803"/>
    <lineage>
        <taxon>Eukaryota</taxon>
        <taxon>Fungi</taxon>
        <taxon>Dikarya</taxon>
        <taxon>Ascomycota</taxon>
        <taxon>Pezizomycotina</taxon>
        <taxon>Sordariomycetes</taxon>
        <taxon>Hypocreomycetidae</taxon>
        <taxon>Hypocreales</taxon>
        <taxon>Nectriaceae</taxon>
        <taxon>Fusarium</taxon>
        <taxon>Fusarium fujikuroi species complex</taxon>
    </lineage>
</organism>
<dbReference type="EMBL" id="JAAOAQ010000234">
    <property type="protein sequence ID" value="KAF5560445.1"/>
    <property type="molecule type" value="Genomic_DNA"/>
</dbReference>
<accession>A0A8H5JRL4</accession>
<gene>
    <name evidence="1" type="ORF">FPHYL_6649</name>
</gene>
<comment type="caution">
    <text evidence="1">The sequence shown here is derived from an EMBL/GenBank/DDBJ whole genome shotgun (WGS) entry which is preliminary data.</text>
</comment>
<evidence type="ECO:0000313" key="2">
    <source>
        <dbReference type="Proteomes" id="UP000582016"/>
    </source>
</evidence>
<evidence type="ECO:0000313" key="1">
    <source>
        <dbReference type="EMBL" id="KAF5560445.1"/>
    </source>
</evidence>
<keyword evidence="2" id="KW-1185">Reference proteome</keyword>
<dbReference type="AlphaFoldDB" id="A0A8H5JRL4"/>